<keyword evidence="5" id="KW-1185">Reference proteome</keyword>
<dbReference type="InterPro" id="IPR010987">
    <property type="entry name" value="Glutathione-S-Trfase_C-like"/>
</dbReference>
<evidence type="ECO:0000313" key="4">
    <source>
        <dbReference type="EMBL" id="KAF7918742.1"/>
    </source>
</evidence>
<dbReference type="InterPro" id="IPR040079">
    <property type="entry name" value="Glutathione_S-Trfase"/>
</dbReference>
<dbReference type="InterPro" id="IPR004045">
    <property type="entry name" value="Glutathione_S-Trfase_N"/>
</dbReference>
<dbReference type="RefSeq" id="XP_038726843.1">
    <property type="nucleotide sequence ID" value="XM_038882351.1"/>
</dbReference>
<feature type="domain" description="GST N-terminal" evidence="2">
    <location>
        <begin position="1"/>
        <end position="85"/>
    </location>
</feature>
<evidence type="ECO:0000256" key="1">
    <source>
        <dbReference type="ARBA" id="ARBA00007409"/>
    </source>
</evidence>
<dbReference type="PROSITE" id="PS50404">
    <property type="entry name" value="GST_NTER"/>
    <property type="match status" value="1"/>
</dbReference>
<dbReference type="InterPro" id="IPR036282">
    <property type="entry name" value="Glutathione-S-Trfase_C_sf"/>
</dbReference>
<comment type="similarity">
    <text evidence="1">Belongs to the GST superfamily.</text>
</comment>
<dbReference type="PANTHER" id="PTHR44051:SF8">
    <property type="entry name" value="GLUTATHIONE S-TRANSFERASE GSTA"/>
    <property type="match status" value="1"/>
</dbReference>
<feature type="domain" description="GST C-terminal" evidence="3">
    <location>
        <begin position="91"/>
        <end position="230"/>
    </location>
</feature>
<dbReference type="Proteomes" id="UP000710849">
    <property type="component" value="Unassembled WGS sequence"/>
</dbReference>
<name>A0A9P5LJI3_9HELO</name>
<dbReference type="Gene3D" id="1.20.1050.10">
    <property type="match status" value="1"/>
</dbReference>
<sequence>MEFYTDSTPEAVKNATGLHLITEATPNGKKVQIMLEGLKDEDWFLRLNPKGRIPLLLDNTLTQPFPVMESSAELSYLSDNFNKDNFFGFDNKHEHSEAVQWLFFWQASGQPNQGQNNHFSKSAPEKIPCAISRFKTETLRIYNVLELRLSGHYTAIPRQYLAGAGKGRYSIADIGTWPWVRSWKYAGFTDEEMADFPHLLQWVARIPDRPAVQRGISEFYDSGENSALRVSTRG</sequence>
<evidence type="ECO:0000259" key="3">
    <source>
        <dbReference type="PROSITE" id="PS50405"/>
    </source>
</evidence>
<comment type="caution">
    <text evidence="4">The sequence shown here is derived from an EMBL/GenBank/DDBJ whole genome shotgun (WGS) entry which is preliminary data.</text>
</comment>
<dbReference type="InterPro" id="IPR036249">
    <property type="entry name" value="Thioredoxin-like_sf"/>
</dbReference>
<dbReference type="AlphaFoldDB" id="A0A9P5LJI3"/>
<dbReference type="SUPFAM" id="SSF47616">
    <property type="entry name" value="GST C-terminal domain-like"/>
    <property type="match status" value="1"/>
</dbReference>
<dbReference type="GeneID" id="62155424"/>
<evidence type="ECO:0000313" key="5">
    <source>
        <dbReference type="Proteomes" id="UP000710849"/>
    </source>
</evidence>
<dbReference type="PROSITE" id="PS50405">
    <property type="entry name" value="GST_CTER"/>
    <property type="match status" value="1"/>
</dbReference>
<dbReference type="Gene3D" id="3.40.30.10">
    <property type="entry name" value="Glutaredoxin"/>
    <property type="match status" value="1"/>
</dbReference>
<protein>
    <recommendedName>
        <fullName evidence="6">GST N-terminal domain-containing protein</fullName>
    </recommendedName>
</protein>
<evidence type="ECO:0000259" key="2">
    <source>
        <dbReference type="PROSITE" id="PS50404"/>
    </source>
</evidence>
<dbReference type="SFLD" id="SFLDS00019">
    <property type="entry name" value="Glutathione_Transferase_(cytos"/>
    <property type="match status" value="1"/>
</dbReference>
<accession>A0A9P5LJI3</accession>
<organism evidence="4 5">
    <name type="scientific">Botrytis byssoidea</name>
    <dbReference type="NCBI Taxonomy" id="139641"/>
    <lineage>
        <taxon>Eukaryota</taxon>
        <taxon>Fungi</taxon>
        <taxon>Dikarya</taxon>
        <taxon>Ascomycota</taxon>
        <taxon>Pezizomycotina</taxon>
        <taxon>Leotiomycetes</taxon>
        <taxon>Helotiales</taxon>
        <taxon>Sclerotiniaceae</taxon>
        <taxon>Botrytis</taxon>
    </lineage>
</organism>
<dbReference type="PANTHER" id="PTHR44051">
    <property type="entry name" value="GLUTATHIONE S-TRANSFERASE-RELATED"/>
    <property type="match status" value="1"/>
</dbReference>
<dbReference type="EMBL" id="RCSW01000042">
    <property type="protein sequence ID" value="KAF7918742.1"/>
    <property type="molecule type" value="Genomic_DNA"/>
</dbReference>
<reference evidence="4 5" key="1">
    <citation type="journal article" date="2020" name="Genome Biol. Evol.">
        <title>Comparative genomics of Sclerotiniaceae.</title>
        <authorList>
            <person name="Valero Jimenez C.A."/>
            <person name="Steentjes M."/>
            <person name="Scholten O.E."/>
            <person name="Van Kan J.A.L."/>
        </authorList>
    </citation>
    <scope>NUCLEOTIDE SEQUENCE [LARGE SCALE GENOMIC DNA]</scope>
    <source>
        <strain evidence="4 5">MUCL 94</strain>
    </source>
</reference>
<dbReference type="SUPFAM" id="SSF52833">
    <property type="entry name" value="Thioredoxin-like"/>
    <property type="match status" value="1"/>
</dbReference>
<proteinExistence type="inferred from homology"/>
<gene>
    <name evidence="4" type="ORF">EAE97_011837</name>
</gene>
<evidence type="ECO:0008006" key="6">
    <source>
        <dbReference type="Google" id="ProtNLM"/>
    </source>
</evidence>